<evidence type="ECO:0000313" key="3">
    <source>
        <dbReference type="Proteomes" id="UP000008144"/>
    </source>
</evidence>
<dbReference type="Ensembl" id="ENSCINT00000007373.3">
    <property type="protein sequence ID" value="ENSCINP00000007373.3"/>
    <property type="gene ID" value="ENSCING00000003581.3"/>
</dbReference>
<reference evidence="3" key="1">
    <citation type="journal article" date="2002" name="Science">
        <title>The draft genome of Ciona intestinalis: insights into chordate and vertebrate origins.</title>
        <authorList>
            <person name="Dehal P."/>
            <person name="Satou Y."/>
            <person name="Campbell R.K."/>
            <person name="Chapman J."/>
            <person name="Degnan B."/>
            <person name="De Tomaso A."/>
            <person name="Davidson B."/>
            <person name="Di Gregorio A."/>
            <person name="Gelpke M."/>
            <person name="Goodstein D.M."/>
            <person name="Harafuji N."/>
            <person name="Hastings K.E."/>
            <person name="Ho I."/>
            <person name="Hotta K."/>
            <person name="Huang W."/>
            <person name="Kawashima T."/>
            <person name="Lemaire P."/>
            <person name="Martinez D."/>
            <person name="Meinertzhagen I.A."/>
            <person name="Necula S."/>
            <person name="Nonaka M."/>
            <person name="Putnam N."/>
            <person name="Rash S."/>
            <person name="Saiga H."/>
            <person name="Satake M."/>
            <person name="Terry A."/>
            <person name="Yamada L."/>
            <person name="Wang H.G."/>
            <person name="Awazu S."/>
            <person name="Azumi K."/>
            <person name="Boore J."/>
            <person name="Branno M."/>
            <person name="Chin-Bow S."/>
            <person name="DeSantis R."/>
            <person name="Doyle S."/>
            <person name="Francino P."/>
            <person name="Keys D.N."/>
            <person name="Haga S."/>
            <person name="Hayashi H."/>
            <person name="Hino K."/>
            <person name="Imai K.S."/>
            <person name="Inaba K."/>
            <person name="Kano S."/>
            <person name="Kobayashi K."/>
            <person name="Kobayashi M."/>
            <person name="Lee B.I."/>
            <person name="Makabe K.W."/>
            <person name="Manohar C."/>
            <person name="Matassi G."/>
            <person name="Medina M."/>
            <person name="Mochizuki Y."/>
            <person name="Mount S."/>
            <person name="Morishita T."/>
            <person name="Miura S."/>
            <person name="Nakayama A."/>
            <person name="Nishizaka S."/>
            <person name="Nomoto H."/>
            <person name="Ohta F."/>
            <person name="Oishi K."/>
            <person name="Rigoutsos I."/>
            <person name="Sano M."/>
            <person name="Sasaki A."/>
            <person name="Sasakura Y."/>
            <person name="Shoguchi E."/>
            <person name="Shin-i T."/>
            <person name="Spagnuolo A."/>
            <person name="Stainier D."/>
            <person name="Suzuki M.M."/>
            <person name="Tassy O."/>
            <person name="Takatori N."/>
            <person name="Tokuoka M."/>
            <person name="Yagi K."/>
            <person name="Yoshizaki F."/>
            <person name="Wada S."/>
            <person name="Zhang C."/>
            <person name="Hyatt P.D."/>
            <person name="Larimer F."/>
            <person name="Detter C."/>
            <person name="Doggett N."/>
            <person name="Glavina T."/>
            <person name="Hawkins T."/>
            <person name="Richardson P."/>
            <person name="Lucas S."/>
            <person name="Kohara Y."/>
            <person name="Levine M."/>
            <person name="Satoh N."/>
            <person name="Rokhsar D.S."/>
        </authorList>
    </citation>
    <scope>NUCLEOTIDE SEQUENCE [LARGE SCALE GENOMIC DNA]</scope>
</reference>
<keyword evidence="1" id="KW-0472">Membrane</keyword>
<evidence type="ECO:0000313" key="2">
    <source>
        <dbReference type="Ensembl" id="ENSCINP00000007373.3"/>
    </source>
</evidence>
<dbReference type="GeneTree" id="ENSGT00940000153470"/>
<reference evidence="2" key="4">
    <citation type="submission" date="2025-09" db="UniProtKB">
        <authorList>
            <consortium name="Ensembl"/>
        </authorList>
    </citation>
    <scope>IDENTIFICATION</scope>
</reference>
<keyword evidence="1" id="KW-0812">Transmembrane</keyword>
<dbReference type="Proteomes" id="UP000008144">
    <property type="component" value="Chromosome 12"/>
</dbReference>
<dbReference type="InParanoid" id="F6Y8B1"/>
<keyword evidence="3" id="KW-1185">Reference proteome</keyword>
<sequence length="191" mass="22524">MGKHVLRRLRMRGKRVYIGLYRIRKAILVTVLCWVAVLYYLHSKALKQYISTESEAIRRIVEKELLVSCGNISFTLKERYCGKRFKWIINNWMNNVCFVRYGINENETSCSIYKYLVFVERVCSYPGNMDELIPSFKEITSSLPHAEYTTDFLILQKKLTECGKVCEWIKGRVGTNENGWIFNARDLLKRL</sequence>
<name>F6Y8B1_CIOIN</name>
<dbReference type="HOGENOM" id="CLU_1424433_0_0_1"/>
<dbReference type="EMBL" id="EAAA01000855">
    <property type="status" value="NOT_ANNOTATED_CDS"/>
    <property type="molecule type" value="Genomic_DNA"/>
</dbReference>
<reference evidence="2" key="2">
    <citation type="journal article" date="2008" name="Genome Biol.">
        <title>Improved genome assembly and evidence-based global gene model set for the chordate Ciona intestinalis: new insight into intron and operon populations.</title>
        <authorList>
            <person name="Satou Y."/>
            <person name="Mineta K."/>
            <person name="Ogasawara M."/>
            <person name="Sasakura Y."/>
            <person name="Shoguchi E."/>
            <person name="Ueno K."/>
            <person name="Yamada L."/>
            <person name="Matsumoto J."/>
            <person name="Wasserscheid J."/>
            <person name="Dewar K."/>
            <person name="Wiley G.B."/>
            <person name="Macmil S.L."/>
            <person name="Roe B.A."/>
            <person name="Zeller R.W."/>
            <person name="Hastings K.E."/>
            <person name="Lemaire P."/>
            <person name="Lindquist E."/>
            <person name="Endo T."/>
            <person name="Hotta K."/>
            <person name="Inaba K."/>
        </authorList>
    </citation>
    <scope>NUCLEOTIDE SEQUENCE [LARGE SCALE GENOMIC DNA]</scope>
    <source>
        <strain evidence="2">wild type</strain>
    </source>
</reference>
<organism evidence="2 3">
    <name type="scientific">Ciona intestinalis</name>
    <name type="common">Transparent sea squirt</name>
    <name type="synonym">Ascidia intestinalis</name>
    <dbReference type="NCBI Taxonomy" id="7719"/>
    <lineage>
        <taxon>Eukaryota</taxon>
        <taxon>Metazoa</taxon>
        <taxon>Chordata</taxon>
        <taxon>Tunicata</taxon>
        <taxon>Ascidiacea</taxon>
        <taxon>Phlebobranchia</taxon>
        <taxon>Cionidae</taxon>
        <taxon>Ciona</taxon>
    </lineage>
</organism>
<feature type="transmembrane region" description="Helical" evidence="1">
    <location>
        <begin position="21"/>
        <end position="41"/>
    </location>
</feature>
<accession>F6Y8B1</accession>
<proteinExistence type="predicted"/>
<reference evidence="2" key="3">
    <citation type="submission" date="2025-08" db="UniProtKB">
        <authorList>
            <consortium name="Ensembl"/>
        </authorList>
    </citation>
    <scope>IDENTIFICATION</scope>
</reference>
<dbReference type="AlphaFoldDB" id="F6Y8B1"/>
<protein>
    <submittedName>
        <fullName evidence="2">Uncharacterized protein</fullName>
    </submittedName>
</protein>
<evidence type="ECO:0000256" key="1">
    <source>
        <dbReference type="SAM" id="Phobius"/>
    </source>
</evidence>
<keyword evidence="1" id="KW-1133">Transmembrane helix</keyword>